<evidence type="ECO:0000256" key="1">
    <source>
        <dbReference type="SAM" id="Phobius"/>
    </source>
</evidence>
<accession>A0ABV4HZ55</accession>
<feature type="transmembrane region" description="Helical" evidence="1">
    <location>
        <begin position="115"/>
        <end position="142"/>
    </location>
</feature>
<dbReference type="PANTHER" id="PTHR38095">
    <property type="entry name" value="ANAEROBIC DIMETHYL SULFOXIDE REDUCTASE CHAIN YNFH"/>
    <property type="match status" value="1"/>
</dbReference>
<feature type="transmembrane region" description="Helical" evidence="1">
    <location>
        <begin position="185"/>
        <end position="206"/>
    </location>
</feature>
<dbReference type="PANTHER" id="PTHR38095:SF1">
    <property type="entry name" value="ANAEROBIC DIMETHYL SULFOXIDE REDUCTASE CHAIN YNFH"/>
    <property type="match status" value="1"/>
</dbReference>
<organism evidence="2 3">
    <name type="scientific">Luteimonas salinilitoris</name>
    <dbReference type="NCBI Taxonomy" id="3237697"/>
    <lineage>
        <taxon>Bacteria</taxon>
        <taxon>Pseudomonadati</taxon>
        <taxon>Pseudomonadota</taxon>
        <taxon>Gammaproteobacteria</taxon>
        <taxon>Lysobacterales</taxon>
        <taxon>Lysobacteraceae</taxon>
        <taxon>Luteimonas</taxon>
    </lineage>
</organism>
<sequence>MHPALSVIFFTTLSGAGYGLLAWLGLSVLLLHARADVMPMLEALHWWALLLGLVLSTVGLLSSLAHLGKPQRAWRALSQWRTSWLSREGVLAMATVIPALALAALLLWVEPGPERALALGLCGLLLAVLALATVACTAMIYASLPPIPAWHHPLVVPVYLLFALLTGLALLFWLMALLLPAGTAATAMTATLAALGALLLACKWLYWRGIDRQPSPATRGDAVGLPGRTVTVFERPHTEANFITREMAFTVARRHARRLRWLAAALLVAAPGLAWLLALSAGAPAAPLLAATAIALLAGAFVERWLFFAQARHLVTLYY</sequence>
<name>A0ABV4HZ55_9GAMM</name>
<keyword evidence="1" id="KW-0812">Transmembrane</keyword>
<dbReference type="RefSeq" id="WP_370561694.1">
    <property type="nucleotide sequence ID" value="NZ_JBFWIB010000001.1"/>
</dbReference>
<dbReference type="InterPro" id="IPR007059">
    <property type="entry name" value="DmsC"/>
</dbReference>
<dbReference type="Proteomes" id="UP001566331">
    <property type="component" value="Unassembled WGS sequence"/>
</dbReference>
<evidence type="ECO:0000313" key="2">
    <source>
        <dbReference type="EMBL" id="MEZ0476615.1"/>
    </source>
</evidence>
<feature type="transmembrane region" description="Helical" evidence="1">
    <location>
        <begin position="259"/>
        <end position="278"/>
    </location>
</feature>
<proteinExistence type="predicted"/>
<keyword evidence="1" id="KW-1133">Transmembrane helix</keyword>
<gene>
    <name evidence="2" type="ORF">AB6713_18665</name>
</gene>
<feature type="transmembrane region" description="Helical" evidence="1">
    <location>
        <begin position="44"/>
        <end position="68"/>
    </location>
</feature>
<reference evidence="2 3" key="1">
    <citation type="submission" date="2024-07" db="EMBL/GenBank/DDBJ databases">
        <title>Luteimonas salilacus sp. nov., isolated from the shore soil of Salt Lake in Tibet of China.</title>
        <authorList>
            <person name="Zhang X."/>
            <person name="Li A."/>
        </authorList>
    </citation>
    <scope>NUCLEOTIDE SEQUENCE [LARGE SCALE GENOMIC DNA]</scope>
    <source>
        <strain evidence="2 3">B3-2-R+30</strain>
    </source>
</reference>
<feature type="transmembrane region" description="Helical" evidence="1">
    <location>
        <begin position="89"/>
        <end position="109"/>
    </location>
</feature>
<evidence type="ECO:0000313" key="3">
    <source>
        <dbReference type="Proteomes" id="UP001566331"/>
    </source>
</evidence>
<feature type="transmembrane region" description="Helical" evidence="1">
    <location>
        <begin position="154"/>
        <end position="179"/>
    </location>
</feature>
<feature type="transmembrane region" description="Helical" evidence="1">
    <location>
        <begin position="284"/>
        <end position="302"/>
    </location>
</feature>
<keyword evidence="1" id="KW-0472">Membrane</keyword>
<dbReference type="Pfam" id="PF04976">
    <property type="entry name" value="DmsC"/>
    <property type="match status" value="1"/>
</dbReference>
<dbReference type="EMBL" id="JBFWIC010000042">
    <property type="protein sequence ID" value="MEZ0476615.1"/>
    <property type="molecule type" value="Genomic_DNA"/>
</dbReference>
<protein>
    <submittedName>
        <fullName evidence="2">Dimethyl sulfoxide reductase anchor subunit family protein</fullName>
    </submittedName>
</protein>
<comment type="caution">
    <text evidence="2">The sequence shown here is derived from an EMBL/GenBank/DDBJ whole genome shotgun (WGS) entry which is preliminary data.</text>
</comment>
<keyword evidence="3" id="KW-1185">Reference proteome</keyword>
<feature type="transmembrane region" description="Helical" evidence="1">
    <location>
        <begin position="7"/>
        <end position="32"/>
    </location>
</feature>